<dbReference type="AlphaFoldDB" id="A0A150G5M2"/>
<gene>
    <name evidence="2" type="ORF">GPECTOR_58g601</name>
</gene>
<proteinExistence type="predicted"/>
<evidence type="ECO:0000313" key="3">
    <source>
        <dbReference type="Proteomes" id="UP000075714"/>
    </source>
</evidence>
<protein>
    <submittedName>
        <fullName evidence="2">Uncharacterized protein</fullName>
    </submittedName>
</protein>
<sequence length="261" mass="25993">MAPAPRPAVQLRSLVTVEGCMQLLMVVRVGEDEEEDWDTEEEQPEEAEAGRTLLHGRLTEEAAAVGGGSGGGGGGGGARELLPAVARLLSCPTAAAASSGSGSGGFGEVFATAAGLGGAFIWPSALPLSDLNSTESRATFADTVQGGAGWAAQPPPETQAAAAGEEEQSVVAAAARRSVAVAAEEGAGAGVEVLALLPAGRLCGQGAVRCVVAGPIGRSGRQTAHLDAIVELETIGGVASVSEAEETEGDGGEDAEYRYAR</sequence>
<name>A0A150G5M2_GONPE</name>
<feature type="region of interest" description="Disordered" evidence="1">
    <location>
        <begin position="242"/>
        <end position="261"/>
    </location>
</feature>
<accession>A0A150G5M2</accession>
<dbReference type="Proteomes" id="UP000075714">
    <property type="component" value="Unassembled WGS sequence"/>
</dbReference>
<comment type="caution">
    <text evidence="2">The sequence shown here is derived from an EMBL/GenBank/DDBJ whole genome shotgun (WGS) entry which is preliminary data.</text>
</comment>
<organism evidence="2 3">
    <name type="scientific">Gonium pectorale</name>
    <name type="common">Green alga</name>
    <dbReference type="NCBI Taxonomy" id="33097"/>
    <lineage>
        <taxon>Eukaryota</taxon>
        <taxon>Viridiplantae</taxon>
        <taxon>Chlorophyta</taxon>
        <taxon>core chlorophytes</taxon>
        <taxon>Chlorophyceae</taxon>
        <taxon>CS clade</taxon>
        <taxon>Chlamydomonadales</taxon>
        <taxon>Volvocaceae</taxon>
        <taxon>Gonium</taxon>
    </lineage>
</organism>
<keyword evidence="3" id="KW-1185">Reference proteome</keyword>
<evidence type="ECO:0000256" key="1">
    <source>
        <dbReference type="SAM" id="MobiDB-lite"/>
    </source>
</evidence>
<evidence type="ECO:0000313" key="2">
    <source>
        <dbReference type="EMBL" id="KXZ45152.1"/>
    </source>
</evidence>
<feature type="compositionally biased region" description="Acidic residues" evidence="1">
    <location>
        <begin position="243"/>
        <end position="254"/>
    </location>
</feature>
<dbReference type="EMBL" id="LSYV01000059">
    <property type="protein sequence ID" value="KXZ45152.1"/>
    <property type="molecule type" value="Genomic_DNA"/>
</dbReference>
<reference evidence="3" key="1">
    <citation type="journal article" date="2016" name="Nat. Commun.">
        <title>The Gonium pectorale genome demonstrates co-option of cell cycle regulation during the evolution of multicellularity.</title>
        <authorList>
            <person name="Hanschen E.R."/>
            <person name="Marriage T.N."/>
            <person name="Ferris P.J."/>
            <person name="Hamaji T."/>
            <person name="Toyoda A."/>
            <person name="Fujiyama A."/>
            <person name="Neme R."/>
            <person name="Noguchi H."/>
            <person name="Minakuchi Y."/>
            <person name="Suzuki M."/>
            <person name="Kawai-Toyooka H."/>
            <person name="Smith D.R."/>
            <person name="Sparks H."/>
            <person name="Anderson J."/>
            <person name="Bakaric R."/>
            <person name="Luria V."/>
            <person name="Karger A."/>
            <person name="Kirschner M.W."/>
            <person name="Durand P.M."/>
            <person name="Michod R.E."/>
            <person name="Nozaki H."/>
            <person name="Olson B.J."/>
        </authorList>
    </citation>
    <scope>NUCLEOTIDE SEQUENCE [LARGE SCALE GENOMIC DNA]</scope>
    <source>
        <strain evidence="3">NIES-2863</strain>
    </source>
</reference>